<dbReference type="Proteomes" id="UP000610124">
    <property type="component" value="Unassembled WGS sequence"/>
</dbReference>
<reference evidence="4 5" key="1">
    <citation type="journal article" date="2014" name="Int. J. Syst. Evol. Microbiol.">
        <title>Complete genome sequence of Corynebacterium casei LMG S-19264T (=DSM 44701T), isolated from a smear-ripened cheese.</title>
        <authorList>
            <consortium name="US DOE Joint Genome Institute (JGI-PGF)"/>
            <person name="Walter F."/>
            <person name="Albersmeier A."/>
            <person name="Kalinowski J."/>
            <person name="Ruckert C."/>
        </authorList>
    </citation>
    <scope>NUCLEOTIDE SEQUENCE [LARGE SCALE GENOMIC DNA]</scope>
    <source>
        <strain evidence="4 5">JCM 4434</strain>
    </source>
</reference>
<comment type="similarity">
    <text evidence="1">Belongs to the glycosyltransferase 20 family.</text>
</comment>
<evidence type="ECO:0000313" key="5">
    <source>
        <dbReference type="Proteomes" id="UP000610124"/>
    </source>
</evidence>
<evidence type="ECO:0000256" key="1">
    <source>
        <dbReference type="ARBA" id="ARBA00008799"/>
    </source>
</evidence>
<evidence type="ECO:0000259" key="3">
    <source>
        <dbReference type="Pfam" id="PF05116"/>
    </source>
</evidence>
<gene>
    <name evidence="4" type="ORF">GCM10010502_68670</name>
</gene>
<sequence>MGATVIDGTDFTPVDPVQEQLRAGWPGPDRVRAALRRFPALAYQQGVVQNGRCSYHVDPDGLTDELTGAVEALGCTWVYSADRYFDVLPPSASKGNALRALAAKLGWQREHILVAGDSLNDLSLFRLGTHAVVVAGAERALLTALAEDALVHRADRAGAGGIHAALRKLRWLSADRDPDPDPAPGSTSRPGSRHAVGPNSLVVAYHRPPLHWNGDDWQPPSSPNGILPTLSSAFADGLPGVWVTALTGRDRLAPLPQPTTLPLSPVPLDTATWHGYFHRACKETLWPVLMSEPDRSVHDERAWADYRRVNARFAEHISGQAAPGATVWLHDYNLWLVPGLLRRLRPDLRTGLFHHTPFPAPEVFDTLLVADELRRSLGCLDWAGFHTEDFAERFRRTLAGRSDPPHTAVHPLGIDRPFVEELARRRAAHLPAAHLPAAHRHPASGRLVLSVERLDYAKAPIQKVDAIDHLLSQRPELRGRLTFRLVCPPPEPGITAYDTTRRRLEQRVADVNATWKKGTWLPVDYLPRGLSAAEVIDEYLAADVLWVTSLQDGMNLTAKEFTAAQAALLTDPRSRTGPGPGVLVLSRHTGAAAELGPAALLTDPRSRDDLSAVLARALDLGPAERRARMDRLSRLLGHERPADWAARIVDGIRTCTPGRTPAGTPDPAAPTA</sequence>
<dbReference type="PANTHER" id="PTHR10788">
    <property type="entry name" value="TREHALOSE-6-PHOSPHATE SYNTHASE"/>
    <property type="match status" value="1"/>
</dbReference>
<proteinExistence type="inferred from homology"/>
<feature type="region of interest" description="Disordered" evidence="2">
    <location>
        <begin position="174"/>
        <end position="195"/>
    </location>
</feature>
<dbReference type="Gene3D" id="3.40.50.1000">
    <property type="entry name" value="HAD superfamily/HAD-like"/>
    <property type="match status" value="1"/>
</dbReference>
<dbReference type="InterPro" id="IPR006380">
    <property type="entry name" value="SPP-like_dom"/>
</dbReference>
<dbReference type="SUPFAM" id="SSF53756">
    <property type="entry name" value="UDP-Glycosyltransferase/glycogen phosphorylase"/>
    <property type="match status" value="1"/>
</dbReference>
<dbReference type="InterPro" id="IPR036412">
    <property type="entry name" value="HAD-like_sf"/>
</dbReference>
<evidence type="ECO:0000313" key="4">
    <source>
        <dbReference type="EMBL" id="GGV04203.1"/>
    </source>
</evidence>
<dbReference type="Pfam" id="PF00982">
    <property type="entry name" value="Glyco_transf_20"/>
    <property type="match status" value="1"/>
</dbReference>
<accession>A0A8H9I3S7</accession>
<dbReference type="Pfam" id="PF05116">
    <property type="entry name" value="S6PP"/>
    <property type="match status" value="1"/>
</dbReference>
<organism evidence="4 5">
    <name type="scientific">Kitasatospora aureofaciens</name>
    <name type="common">Streptomyces aureofaciens</name>
    <dbReference type="NCBI Taxonomy" id="1894"/>
    <lineage>
        <taxon>Bacteria</taxon>
        <taxon>Bacillati</taxon>
        <taxon>Actinomycetota</taxon>
        <taxon>Actinomycetes</taxon>
        <taxon>Kitasatosporales</taxon>
        <taxon>Streptomycetaceae</taxon>
        <taxon>Kitasatospora</taxon>
    </lineage>
</organism>
<name>A0A8H9I3S7_KITAU</name>
<dbReference type="Gene3D" id="3.40.50.2000">
    <property type="entry name" value="Glycogen Phosphorylase B"/>
    <property type="match status" value="2"/>
</dbReference>
<evidence type="ECO:0000256" key="2">
    <source>
        <dbReference type="SAM" id="MobiDB-lite"/>
    </source>
</evidence>
<feature type="domain" description="Sucrose phosphatase-like" evidence="3">
    <location>
        <begin position="1"/>
        <end position="167"/>
    </location>
</feature>
<dbReference type="PANTHER" id="PTHR10788:SF106">
    <property type="entry name" value="BCDNA.GH08860"/>
    <property type="match status" value="1"/>
</dbReference>
<protein>
    <submittedName>
        <fullName evidence="4">Alpha,alpha-trehalose-phosphate synthase</fullName>
    </submittedName>
</protein>
<dbReference type="AlphaFoldDB" id="A0A8H9I3S7"/>
<comment type="caution">
    <text evidence="4">The sequence shown here is derived from an EMBL/GenBank/DDBJ whole genome shotgun (WGS) entry which is preliminary data.</text>
</comment>
<dbReference type="EMBL" id="BMUB01000032">
    <property type="protein sequence ID" value="GGV04203.1"/>
    <property type="molecule type" value="Genomic_DNA"/>
</dbReference>
<dbReference type="InterPro" id="IPR001830">
    <property type="entry name" value="Glyco_trans_20"/>
</dbReference>
<dbReference type="GO" id="GO:0003825">
    <property type="term" value="F:alpha,alpha-trehalose-phosphate synthase (UDP-forming) activity"/>
    <property type="evidence" value="ECO:0007669"/>
    <property type="project" value="TreeGrafter"/>
</dbReference>
<dbReference type="GO" id="GO:0005992">
    <property type="term" value="P:trehalose biosynthetic process"/>
    <property type="evidence" value="ECO:0007669"/>
    <property type="project" value="InterPro"/>
</dbReference>
<dbReference type="InterPro" id="IPR023214">
    <property type="entry name" value="HAD_sf"/>
</dbReference>
<dbReference type="SUPFAM" id="SSF56784">
    <property type="entry name" value="HAD-like"/>
    <property type="match status" value="1"/>
</dbReference>